<accession>A0A1F5GGM1</accession>
<dbReference type="Proteomes" id="UP000178492">
    <property type="component" value="Unassembled WGS sequence"/>
</dbReference>
<keyword evidence="1" id="KW-1133">Transmembrane helix</keyword>
<dbReference type="AlphaFoldDB" id="A0A1F5GGM1"/>
<gene>
    <name evidence="2" type="ORF">A3D81_00245</name>
</gene>
<feature type="transmembrane region" description="Helical" evidence="1">
    <location>
        <begin position="123"/>
        <end position="142"/>
    </location>
</feature>
<evidence type="ECO:0000256" key="1">
    <source>
        <dbReference type="SAM" id="Phobius"/>
    </source>
</evidence>
<dbReference type="EMBL" id="MFBE01000025">
    <property type="protein sequence ID" value="OGD91006.1"/>
    <property type="molecule type" value="Genomic_DNA"/>
</dbReference>
<name>A0A1F5GGM1_9BACT</name>
<feature type="transmembrane region" description="Helical" evidence="1">
    <location>
        <begin position="37"/>
        <end position="57"/>
    </location>
</feature>
<keyword evidence="1" id="KW-0472">Membrane</keyword>
<evidence type="ECO:0000313" key="2">
    <source>
        <dbReference type="EMBL" id="OGD91006.1"/>
    </source>
</evidence>
<feature type="transmembrane region" description="Helical" evidence="1">
    <location>
        <begin position="69"/>
        <end position="87"/>
    </location>
</feature>
<protein>
    <submittedName>
        <fullName evidence="2">Uncharacterized protein</fullName>
    </submittedName>
</protein>
<feature type="transmembrane region" description="Helical" evidence="1">
    <location>
        <begin position="6"/>
        <end position="25"/>
    </location>
</feature>
<feature type="transmembrane region" description="Helical" evidence="1">
    <location>
        <begin position="99"/>
        <end position="117"/>
    </location>
</feature>
<comment type="caution">
    <text evidence="2">The sequence shown here is derived from an EMBL/GenBank/DDBJ whole genome shotgun (WGS) entry which is preliminary data.</text>
</comment>
<keyword evidence="1" id="KW-0812">Transmembrane</keyword>
<proteinExistence type="predicted"/>
<dbReference type="STRING" id="1797715.A3D81_00245"/>
<reference evidence="2 3" key="1">
    <citation type="journal article" date="2016" name="Nat. Commun.">
        <title>Thousands of microbial genomes shed light on interconnected biogeochemical processes in an aquifer system.</title>
        <authorList>
            <person name="Anantharaman K."/>
            <person name="Brown C.T."/>
            <person name="Hug L.A."/>
            <person name="Sharon I."/>
            <person name="Castelle C.J."/>
            <person name="Probst A.J."/>
            <person name="Thomas B.C."/>
            <person name="Singh A."/>
            <person name="Wilkins M.J."/>
            <person name="Karaoz U."/>
            <person name="Brodie E.L."/>
            <person name="Williams K.H."/>
            <person name="Hubbard S.S."/>
            <person name="Banfield J.F."/>
        </authorList>
    </citation>
    <scope>NUCLEOTIDE SEQUENCE [LARGE SCALE GENOMIC DNA]</scope>
</reference>
<organism evidence="2 3">
    <name type="scientific">Candidatus Curtissbacteria bacterium RIFCSPHIGHO2_02_FULL_40_17</name>
    <dbReference type="NCBI Taxonomy" id="1797715"/>
    <lineage>
        <taxon>Bacteria</taxon>
        <taxon>Candidatus Curtissiibacteriota</taxon>
    </lineage>
</organism>
<evidence type="ECO:0000313" key="3">
    <source>
        <dbReference type="Proteomes" id="UP000178492"/>
    </source>
</evidence>
<sequence length="152" mass="17232">MIFLTAALLTFLWGVGSLFLVAIRTNSVKTILLKKPSIIIGDFFILPAIAGIIANYYQQTGIDNLFTSFHGWLILGISIILTIISAAKSQLLHPLWIPHLLFYAFMAFIILSFLSNFQLTTFSWWLVFVGIITHQLLGMLFPKKFPKIKNEK</sequence>